<dbReference type="Gene3D" id="1.10.1520.10">
    <property type="entry name" value="Ribonuclease III domain"/>
    <property type="match status" value="2"/>
</dbReference>
<dbReference type="GO" id="GO:0006396">
    <property type="term" value="P:RNA processing"/>
    <property type="evidence" value="ECO:0007669"/>
    <property type="project" value="InterPro"/>
</dbReference>
<evidence type="ECO:0000259" key="3">
    <source>
        <dbReference type="PROSITE" id="PS50142"/>
    </source>
</evidence>
<feature type="region of interest" description="Disordered" evidence="2">
    <location>
        <begin position="58"/>
        <end position="143"/>
    </location>
</feature>
<evidence type="ECO:0000313" key="4">
    <source>
        <dbReference type="EMBL" id="KAH7279105.1"/>
    </source>
</evidence>
<dbReference type="GO" id="GO:0010468">
    <property type="term" value="P:regulation of gene expression"/>
    <property type="evidence" value="ECO:0007669"/>
    <property type="project" value="TreeGrafter"/>
</dbReference>
<dbReference type="GO" id="GO:0005634">
    <property type="term" value="C:nucleus"/>
    <property type="evidence" value="ECO:0007669"/>
    <property type="project" value="TreeGrafter"/>
</dbReference>
<feature type="domain" description="RNase III" evidence="3">
    <location>
        <begin position="196"/>
        <end position="335"/>
    </location>
</feature>
<reference evidence="4" key="1">
    <citation type="submission" date="2021-08" db="EMBL/GenBank/DDBJ databases">
        <title>WGS assembly of Ceratopteris richardii.</title>
        <authorList>
            <person name="Marchant D.B."/>
            <person name="Chen G."/>
            <person name="Jenkins J."/>
            <person name="Shu S."/>
            <person name="Leebens-Mack J."/>
            <person name="Grimwood J."/>
            <person name="Schmutz J."/>
            <person name="Soltis P."/>
            <person name="Soltis D."/>
            <person name="Chen Z.-H."/>
        </authorList>
    </citation>
    <scope>NUCLEOTIDE SEQUENCE</scope>
    <source>
        <strain evidence="4">Whitten #5841</strain>
        <tissue evidence="4">Leaf</tissue>
    </source>
</reference>
<dbReference type="PANTHER" id="PTHR11207">
    <property type="entry name" value="RIBONUCLEASE III"/>
    <property type="match status" value="1"/>
</dbReference>
<comment type="caution">
    <text evidence="4">The sequence shown here is derived from an EMBL/GenBank/DDBJ whole genome shotgun (WGS) entry which is preliminary data.</text>
</comment>
<dbReference type="SMART" id="SM00535">
    <property type="entry name" value="RIBOc"/>
    <property type="match status" value="1"/>
</dbReference>
<proteinExistence type="predicted"/>
<dbReference type="Proteomes" id="UP000825935">
    <property type="component" value="Chromosome 37"/>
</dbReference>
<dbReference type="EMBL" id="CM035442">
    <property type="protein sequence ID" value="KAH7279105.1"/>
    <property type="molecule type" value="Genomic_DNA"/>
</dbReference>
<name>A0A8T2Q626_CERRI</name>
<gene>
    <name evidence="4" type="ORF">KP509_37G005400</name>
</gene>
<evidence type="ECO:0000313" key="5">
    <source>
        <dbReference type="Proteomes" id="UP000825935"/>
    </source>
</evidence>
<dbReference type="SUPFAM" id="SSF69065">
    <property type="entry name" value="RNase III domain-like"/>
    <property type="match status" value="2"/>
</dbReference>
<feature type="compositionally biased region" description="Basic residues" evidence="2">
    <location>
        <begin position="115"/>
        <end position="126"/>
    </location>
</feature>
<protein>
    <recommendedName>
        <fullName evidence="3">RNase III domain-containing protein</fullName>
    </recommendedName>
</protein>
<dbReference type="PANTHER" id="PTHR11207:SF34">
    <property type="entry name" value="RIBONUCLEASE III DOMAIN-CONTAINING PROTEIN RNC1, CHLOROPLASTIC"/>
    <property type="match status" value="1"/>
</dbReference>
<sequence>MAEAAMGMCNNPSSSFLHKQAAFSSSESLFSTFPICNFGKRGQNSHRHLKKLFIRRTQHQSIRATASTLSSPAKTKKYDGAYPVPRDRDRRSSSEDSTTFSSSLASRQRPAARPTKAKPERRRLMKKGGAPPPSRHSRTLLGVRDAILRPPLDDKRLADKFLRSPQMSLKTLPLLSSCLPYSPLHAQDEEWMEQFMPEIKEALGYPLPGMDKPTSPDVPLYHLDTLLYAAFQHSESFRGNQKYLRVAHSRLAFLGEYILDLALVEYFLVRYPRETPACMRERIFGLTNKTMLPGWLESASLDRCIYPEGRRGSKNLANYRGVFWALVATLYLCMGMSEVYRLLFEVFGLDPDAAFCQPKRRLGRLDVDYVYAPLDEKQMDWTELSSLKTADDDVFAKPLLYRACVPPGMQRFRGNLWEIDSLPQVLQILGYPLTTIGEDPEVVKTRNLELELGLQLCFLHPSVYKMEHPRFCNERFEYLGSKIQDVVMAEKLIMKHLDAPGFYIKEKHRRLLFNRLCGKYFREKKLQKFMILNDARKELFDKSRKLKNFATTGCSLALHGLGYAVYGRAEVRRIMFEFLDFERLQMASSYEPPSSKL</sequence>
<dbReference type="CDD" id="cd00593">
    <property type="entry name" value="RIBOc"/>
    <property type="match status" value="2"/>
</dbReference>
<dbReference type="OMA" id="NRHEREP"/>
<dbReference type="GO" id="GO:0003725">
    <property type="term" value="F:double-stranded RNA binding"/>
    <property type="evidence" value="ECO:0007669"/>
    <property type="project" value="TreeGrafter"/>
</dbReference>
<dbReference type="InterPro" id="IPR000999">
    <property type="entry name" value="RNase_III_dom"/>
</dbReference>
<dbReference type="PROSITE" id="PS50142">
    <property type="entry name" value="RNASE_3_2"/>
    <property type="match status" value="1"/>
</dbReference>
<organism evidence="4 5">
    <name type="scientific">Ceratopteris richardii</name>
    <name type="common">Triangle waterfern</name>
    <dbReference type="NCBI Taxonomy" id="49495"/>
    <lineage>
        <taxon>Eukaryota</taxon>
        <taxon>Viridiplantae</taxon>
        <taxon>Streptophyta</taxon>
        <taxon>Embryophyta</taxon>
        <taxon>Tracheophyta</taxon>
        <taxon>Polypodiopsida</taxon>
        <taxon>Polypodiidae</taxon>
        <taxon>Polypodiales</taxon>
        <taxon>Pteridineae</taxon>
        <taxon>Pteridaceae</taxon>
        <taxon>Parkerioideae</taxon>
        <taxon>Ceratopteris</taxon>
    </lineage>
</organism>
<dbReference type="OrthoDB" id="1897625at2759"/>
<keyword evidence="5" id="KW-1185">Reference proteome</keyword>
<feature type="compositionally biased region" description="Basic and acidic residues" evidence="2">
    <location>
        <begin position="85"/>
        <end position="94"/>
    </location>
</feature>
<dbReference type="AlphaFoldDB" id="A0A8T2Q626"/>
<keyword evidence="1" id="KW-0694">RNA-binding</keyword>
<dbReference type="InterPro" id="IPR036389">
    <property type="entry name" value="RNase_III_sf"/>
</dbReference>
<feature type="compositionally biased region" description="Low complexity" evidence="2">
    <location>
        <begin position="95"/>
        <end position="107"/>
    </location>
</feature>
<accession>A0A8T2Q626</accession>
<evidence type="ECO:0000256" key="1">
    <source>
        <dbReference type="ARBA" id="ARBA00022884"/>
    </source>
</evidence>
<dbReference type="GO" id="GO:0004525">
    <property type="term" value="F:ribonuclease III activity"/>
    <property type="evidence" value="ECO:0007669"/>
    <property type="project" value="InterPro"/>
</dbReference>
<feature type="compositionally biased region" description="Polar residues" evidence="2">
    <location>
        <begin position="59"/>
        <end position="73"/>
    </location>
</feature>
<evidence type="ECO:0000256" key="2">
    <source>
        <dbReference type="SAM" id="MobiDB-lite"/>
    </source>
</evidence>